<reference evidence="2 3" key="1">
    <citation type="journal article" date="2021" name="Elife">
        <title>Chloroplast acquisition without the gene transfer in kleptoplastic sea slugs, Plakobranchus ocellatus.</title>
        <authorList>
            <person name="Maeda T."/>
            <person name="Takahashi S."/>
            <person name="Yoshida T."/>
            <person name="Shimamura S."/>
            <person name="Takaki Y."/>
            <person name="Nagai Y."/>
            <person name="Toyoda A."/>
            <person name="Suzuki Y."/>
            <person name="Arimoto A."/>
            <person name="Ishii H."/>
            <person name="Satoh N."/>
            <person name="Nishiyama T."/>
            <person name="Hasebe M."/>
            <person name="Maruyama T."/>
            <person name="Minagawa J."/>
            <person name="Obokata J."/>
            <person name="Shigenobu S."/>
        </authorList>
    </citation>
    <scope>NUCLEOTIDE SEQUENCE [LARGE SCALE GENOMIC DNA]</scope>
</reference>
<organism evidence="2 3">
    <name type="scientific">Elysia marginata</name>
    <dbReference type="NCBI Taxonomy" id="1093978"/>
    <lineage>
        <taxon>Eukaryota</taxon>
        <taxon>Metazoa</taxon>
        <taxon>Spiralia</taxon>
        <taxon>Lophotrochozoa</taxon>
        <taxon>Mollusca</taxon>
        <taxon>Gastropoda</taxon>
        <taxon>Heterobranchia</taxon>
        <taxon>Euthyneura</taxon>
        <taxon>Panpulmonata</taxon>
        <taxon>Sacoglossa</taxon>
        <taxon>Placobranchoidea</taxon>
        <taxon>Plakobranchidae</taxon>
        <taxon>Elysia</taxon>
    </lineage>
</organism>
<comment type="caution">
    <text evidence="2">The sequence shown here is derived from an EMBL/GenBank/DDBJ whole genome shotgun (WGS) entry which is preliminary data.</text>
</comment>
<accession>A0AAV4HTA8</accession>
<evidence type="ECO:0000313" key="3">
    <source>
        <dbReference type="Proteomes" id="UP000762676"/>
    </source>
</evidence>
<dbReference type="EMBL" id="BMAT01005862">
    <property type="protein sequence ID" value="GFS00930.1"/>
    <property type="molecule type" value="Genomic_DNA"/>
</dbReference>
<protein>
    <submittedName>
        <fullName evidence="2">Uncharacterized protein</fullName>
    </submittedName>
</protein>
<keyword evidence="1" id="KW-0732">Signal</keyword>
<evidence type="ECO:0000313" key="2">
    <source>
        <dbReference type="EMBL" id="GFS00930.1"/>
    </source>
</evidence>
<dbReference type="AlphaFoldDB" id="A0AAV4HTA8"/>
<sequence length="112" mass="11709">PSFAAVVLIFSAHGCITVPSTCSGNIGVSGQPSCSEVKTSGQCMFDKCPAIQGTEDEKKAADILVQSAKDDFGCDLNSNELTGNGSFGVLQRPIWESLAVLLTAALLRKFVV</sequence>
<keyword evidence="3" id="KW-1185">Reference proteome</keyword>
<gene>
    <name evidence="2" type="ORF">ElyMa_002826300</name>
</gene>
<dbReference type="Proteomes" id="UP000762676">
    <property type="component" value="Unassembled WGS sequence"/>
</dbReference>
<feature type="signal peptide" evidence="1">
    <location>
        <begin position="1"/>
        <end position="17"/>
    </location>
</feature>
<name>A0AAV4HTA8_9GAST</name>
<evidence type="ECO:0000256" key="1">
    <source>
        <dbReference type="SAM" id="SignalP"/>
    </source>
</evidence>
<feature type="non-terminal residue" evidence="2">
    <location>
        <position position="1"/>
    </location>
</feature>
<proteinExistence type="predicted"/>
<feature type="chain" id="PRO_5043999848" evidence="1">
    <location>
        <begin position="18"/>
        <end position="112"/>
    </location>
</feature>